<accession>A0A5E4MN90</accession>
<gene>
    <name evidence="1" type="ORF">CINCED_3A024403</name>
</gene>
<keyword evidence="2" id="KW-1185">Reference proteome</keyword>
<reference evidence="1 2" key="1">
    <citation type="submission" date="2019-08" db="EMBL/GenBank/DDBJ databases">
        <authorList>
            <person name="Alioto T."/>
            <person name="Alioto T."/>
            <person name="Gomez Garrido J."/>
        </authorList>
    </citation>
    <scope>NUCLEOTIDE SEQUENCE [LARGE SCALE GENOMIC DNA]</scope>
</reference>
<evidence type="ECO:0000313" key="1">
    <source>
        <dbReference type="EMBL" id="VVC32904.1"/>
    </source>
</evidence>
<organism evidence="1 2">
    <name type="scientific">Cinara cedri</name>
    <dbReference type="NCBI Taxonomy" id="506608"/>
    <lineage>
        <taxon>Eukaryota</taxon>
        <taxon>Metazoa</taxon>
        <taxon>Ecdysozoa</taxon>
        <taxon>Arthropoda</taxon>
        <taxon>Hexapoda</taxon>
        <taxon>Insecta</taxon>
        <taxon>Pterygota</taxon>
        <taxon>Neoptera</taxon>
        <taxon>Paraneoptera</taxon>
        <taxon>Hemiptera</taxon>
        <taxon>Sternorrhyncha</taxon>
        <taxon>Aphidomorpha</taxon>
        <taxon>Aphidoidea</taxon>
        <taxon>Aphididae</taxon>
        <taxon>Lachninae</taxon>
        <taxon>Cinara</taxon>
    </lineage>
</organism>
<proteinExistence type="predicted"/>
<dbReference type="EMBL" id="CABPRJ010000960">
    <property type="protein sequence ID" value="VVC32904.1"/>
    <property type="molecule type" value="Genomic_DNA"/>
</dbReference>
<evidence type="ECO:0008006" key="3">
    <source>
        <dbReference type="Google" id="ProtNLM"/>
    </source>
</evidence>
<protein>
    <recommendedName>
        <fullName evidence="3">Reverse transcriptase domain</fullName>
    </recommendedName>
</protein>
<sequence>MDPKMKTSRCQGYFEELLNGEVPETPIPLWEDQITEHKSLGQIGRLLNLNGGKELHEAMYELYKHIWKKNKLPDEWNKATRIQRFSQILLEGLEPIAEECIKNYQCDFRKENSTIYQITTIDLLLEKKYGTKCQVSVDGKLPEEFEVMIGLKQGDALSPLLFNIRERYKAISSE</sequence>
<evidence type="ECO:0000313" key="2">
    <source>
        <dbReference type="Proteomes" id="UP000325440"/>
    </source>
</evidence>
<dbReference type="AlphaFoldDB" id="A0A5E4MN90"/>
<dbReference type="Proteomes" id="UP000325440">
    <property type="component" value="Unassembled WGS sequence"/>
</dbReference>
<name>A0A5E4MN90_9HEMI</name>